<dbReference type="Proteomes" id="UP000248014">
    <property type="component" value="Unassembled WGS sequence"/>
</dbReference>
<keyword evidence="2" id="KW-1133">Transmembrane helix</keyword>
<feature type="region of interest" description="Disordered" evidence="1">
    <location>
        <begin position="638"/>
        <end position="664"/>
    </location>
</feature>
<accession>A0A2V3VH84</accession>
<sequence>MAKVLKVAALAVGAAAVIVATGGAGIGFLGAAAAGLATAGLSAGLLIAASTALSIGASLIAKKPQAPRNSPEAINRLNASIDPRTPRKIVFGQTAMATDIRDQEYTDNQTYLHRFIVTASHAVQSIDEIWFDEKLAWTSGGGAQGEFAGYLDVATRTEGSAVNAINISARMGSTRRYTGLAYVHLRFKLTGNTKRTDSPFAQSIPSRITIRGKGAKVYDPRLDSTVPGGSGSQRADDQSTWAWDDDAARNPALQLLWYLLGWRINDKLAVGLGIPQERIDLESFIAAANLCDDEISLAAGGTEPRYRSDGVFSEADSPPTVIDALKASMYADFDDVGGKLRLFVFYNDLAVPQASFDTGNVLGEFEWRQTPALDETFNIVRGIFTDPSDNALYQPVDYPQIELDSVDGIDRIDTFDLPMVQSASQAQRLAKQRLQRQQFGGAFTCTFDATGWRIRKNSPIELSFAPLGWVDKLFRVAEMEHRVDGTVPVVLREESPLIYAWDEEEQPPVQAAPPSTYDFGKNPIVQGIDENAAAGALANSYTAGLAGNITQADAGSDVTVTIPTHTRVYTGAFPQRSVTGGTITGLDYETDYLIYYDDPELDGGAVTYQTTTIAADAYFSSDHPWRHFVARVTTVAAGGTGGSTGGSGPPGSGGWDGDPGTQIP</sequence>
<keyword evidence="4" id="KW-1185">Reference proteome</keyword>
<gene>
    <name evidence="3" type="ORF">C7451_106153</name>
</gene>
<proteinExistence type="predicted"/>
<dbReference type="AlphaFoldDB" id="A0A2V3VH84"/>
<dbReference type="OrthoDB" id="7172230at2"/>
<organism evidence="3 4">
    <name type="scientific">Blastomonas natatoria</name>
    <dbReference type="NCBI Taxonomy" id="34015"/>
    <lineage>
        <taxon>Bacteria</taxon>
        <taxon>Pseudomonadati</taxon>
        <taxon>Pseudomonadota</taxon>
        <taxon>Alphaproteobacteria</taxon>
        <taxon>Sphingomonadales</taxon>
        <taxon>Sphingomonadaceae</taxon>
        <taxon>Blastomonas</taxon>
    </lineage>
</organism>
<feature type="transmembrane region" description="Helical" evidence="2">
    <location>
        <begin position="39"/>
        <end position="61"/>
    </location>
</feature>
<keyword evidence="2" id="KW-0472">Membrane</keyword>
<name>A0A2V3VH84_9SPHN</name>
<dbReference type="EMBL" id="QJJM01000006">
    <property type="protein sequence ID" value="PXW75989.1"/>
    <property type="molecule type" value="Genomic_DNA"/>
</dbReference>
<feature type="compositionally biased region" description="Gly residues" evidence="1">
    <location>
        <begin position="638"/>
        <end position="657"/>
    </location>
</feature>
<evidence type="ECO:0000256" key="1">
    <source>
        <dbReference type="SAM" id="MobiDB-lite"/>
    </source>
</evidence>
<evidence type="ECO:0008006" key="5">
    <source>
        <dbReference type="Google" id="ProtNLM"/>
    </source>
</evidence>
<feature type="transmembrane region" description="Helical" evidence="2">
    <location>
        <begin position="7"/>
        <end position="33"/>
    </location>
</feature>
<evidence type="ECO:0000313" key="4">
    <source>
        <dbReference type="Proteomes" id="UP000248014"/>
    </source>
</evidence>
<dbReference type="RefSeq" id="WP_110298668.1">
    <property type="nucleotide sequence ID" value="NZ_QJJM01000006.1"/>
</dbReference>
<protein>
    <recommendedName>
        <fullName evidence="5">Tail protein</fullName>
    </recommendedName>
</protein>
<keyword evidence="2" id="KW-0812">Transmembrane</keyword>
<evidence type="ECO:0000256" key="2">
    <source>
        <dbReference type="SAM" id="Phobius"/>
    </source>
</evidence>
<comment type="caution">
    <text evidence="3">The sequence shown here is derived from an EMBL/GenBank/DDBJ whole genome shotgun (WGS) entry which is preliminary data.</text>
</comment>
<evidence type="ECO:0000313" key="3">
    <source>
        <dbReference type="EMBL" id="PXW75989.1"/>
    </source>
</evidence>
<reference evidence="3 4" key="1">
    <citation type="submission" date="2018-05" db="EMBL/GenBank/DDBJ databases">
        <title>Genomic Encyclopedia of Type Strains, Phase IV (KMG-IV): sequencing the most valuable type-strain genomes for metagenomic binning, comparative biology and taxonomic classification.</title>
        <authorList>
            <person name="Goeker M."/>
        </authorList>
    </citation>
    <scope>NUCLEOTIDE SEQUENCE [LARGE SCALE GENOMIC DNA]</scope>
    <source>
        <strain evidence="3 4">DSM 3183</strain>
    </source>
</reference>